<keyword evidence="6" id="KW-0560">Oxidoreductase</keyword>
<protein>
    <submittedName>
        <fullName evidence="9">NAD(P)/FAD-dependent oxidoreductase</fullName>
    </submittedName>
</protein>
<keyword evidence="5" id="KW-0521">NADP</keyword>
<dbReference type="InterPro" id="IPR023753">
    <property type="entry name" value="FAD/NAD-binding_dom"/>
</dbReference>
<evidence type="ECO:0000256" key="4">
    <source>
        <dbReference type="ARBA" id="ARBA00022827"/>
    </source>
</evidence>
<keyword evidence="3" id="KW-0285">Flavoprotein</keyword>
<comment type="cofactor">
    <cofactor evidence="1">
        <name>FAD</name>
        <dbReference type="ChEBI" id="CHEBI:57692"/>
    </cofactor>
</comment>
<evidence type="ECO:0000256" key="3">
    <source>
        <dbReference type="ARBA" id="ARBA00022630"/>
    </source>
</evidence>
<dbReference type="PANTHER" id="PTHR43098:SF3">
    <property type="entry name" value="L-ORNITHINE N(5)-MONOOXYGENASE-RELATED"/>
    <property type="match status" value="1"/>
</dbReference>
<evidence type="ECO:0000256" key="7">
    <source>
        <dbReference type="ARBA" id="ARBA00023033"/>
    </source>
</evidence>
<evidence type="ECO:0000313" key="10">
    <source>
        <dbReference type="Proteomes" id="UP001315278"/>
    </source>
</evidence>
<keyword evidence="7" id="KW-0503">Monooxygenase</keyword>
<evidence type="ECO:0000313" key="9">
    <source>
        <dbReference type="EMBL" id="MBR0800334.1"/>
    </source>
</evidence>
<reference evidence="10" key="1">
    <citation type="journal article" date="2021" name="ISME J.">
        <title>Evolutionary origin and ecological implication of a unique nif island in free-living Bradyrhizobium lineages.</title>
        <authorList>
            <person name="Tao J."/>
        </authorList>
    </citation>
    <scope>NUCLEOTIDE SEQUENCE [LARGE SCALE GENOMIC DNA]</scope>
    <source>
        <strain evidence="10">SZCCT0434</strain>
    </source>
</reference>
<dbReference type="InterPro" id="IPR050775">
    <property type="entry name" value="FAD-binding_Monooxygenases"/>
</dbReference>
<dbReference type="EMBL" id="JAFCJH010000052">
    <property type="protein sequence ID" value="MBR0800334.1"/>
    <property type="molecule type" value="Genomic_DNA"/>
</dbReference>
<organism evidence="9 10">
    <name type="scientific">Bradyrhizobium jicamae</name>
    <dbReference type="NCBI Taxonomy" id="280332"/>
    <lineage>
        <taxon>Bacteria</taxon>
        <taxon>Pseudomonadati</taxon>
        <taxon>Pseudomonadota</taxon>
        <taxon>Alphaproteobacteria</taxon>
        <taxon>Hyphomicrobiales</taxon>
        <taxon>Nitrobacteraceae</taxon>
        <taxon>Bradyrhizobium</taxon>
    </lineage>
</organism>
<gene>
    <name evidence="9" type="ORF">JQ615_33695</name>
</gene>
<dbReference type="RefSeq" id="WP_212494762.1">
    <property type="nucleotide sequence ID" value="NZ_JAFCJH010000052.1"/>
</dbReference>
<feature type="domain" description="FAD/NAD(P)-binding" evidence="8">
    <location>
        <begin position="15"/>
        <end position="234"/>
    </location>
</feature>
<evidence type="ECO:0000259" key="8">
    <source>
        <dbReference type="Pfam" id="PF07992"/>
    </source>
</evidence>
<sequence>MNNKGMNNSVNEKLDVLLIGAGFSGLYQLYHLRKRGYKVHLLDAGSDVGGIWHWNCYPGARVDTHCQIYQYSIPELWQEYSWKELFPDWAQMREYFYFVDRKLDLSRDISFNTRVQSAEFDEGKREWTVRSLGHQPISAKFVIANLGFGASPSTPKVEGLDKFKGEWYHTALWPQAGVDMAGKRVAVIGTGASGVQVAQQAALNAKHVTVYQRTPNLALPMHQKRLSDEDNRRMKPDLPAAFDARGKCFAGFDFDFVPKNATEVSEAERNAVFEELWSAGGFRYWLANFQDYLFDDKANDYVYAFWRDKVRARIKDPKVAEKLAPMKKPHPWGTKRPSLEQWYYEIYNQGNVKLVDVNETPILRITEKGIVTKDGEIEVDLIAFATGFDSVTGGLTSIDFRNSEGHNFKEVWADGVRTHLGVATAGFPNLLFGYGPQSPCGFCNGPSSAEYQGDLLVELLSHLRDKGISRIEAVPAAQEEWRKLIADFWESSLFPRAKSWYQGSNIAGKHVESLNFPLGLPTYIAKFKESAANGYSGFKLN</sequence>
<evidence type="ECO:0000256" key="6">
    <source>
        <dbReference type="ARBA" id="ARBA00023002"/>
    </source>
</evidence>
<dbReference type="InterPro" id="IPR036188">
    <property type="entry name" value="FAD/NAD-bd_sf"/>
</dbReference>
<dbReference type="Pfam" id="PF07992">
    <property type="entry name" value="Pyr_redox_2"/>
    <property type="match status" value="1"/>
</dbReference>
<dbReference type="Proteomes" id="UP001315278">
    <property type="component" value="Unassembled WGS sequence"/>
</dbReference>
<comment type="similarity">
    <text evidence="2">Belongs to the FAD-binding monooxygenase family.</text>
</comment>
<dbReference type="SUPFAM" id="SSF51905">
    <property type="entry name" value="FAD/NAD(P)-binding domain"/>
    <property type="match status" value="2"/>
</dbReference>
<keyword evidence="10" id="KW-1185">Reference proteome</keyword>
<keyword evidence="4" id="KW-0274">FAD</keyword>
<accession>A0ABS5FUP2</accession>
<proteinExistence type="inferred from homology"/>
<dbReference type="Gene3D" id="3.50.50.60">
    <property type="entry name" value="FAD/NAD(P)-binding domain"/>
    <property type="match status" value="3"/>
</dbReference>
<comment type="caution">
    <text evidence="9">The sequence shown here is derived from an EMBL/GenBank/DDBJ whole genome shotgun (WGS) entry which is preliminary data.</text>
</comment>
<dbReference type="PANTHER" id="PTHR43098">
    <property type="entry name" value="L-ORNITHINE N(5)-MONOOXYGENASE-RELATED"/>
    <property type="match status" value="1"/>
</dbReference>
<evidence type="ECO:0000256" key="5">
    <source>
        <dbReference type="ARBA" id="ARBA00022857"/>
    </source>
</evidence>
<evidence type="ECO:0000256" key="2">
    <source>
        <dbReference type="ARBA" id="ARBA00010139"/>
    </source>
</evidence>
<evidence type="ECO:0000256" key="1">
    <source>
        <dbReference type="ARBA" id="ARBA00001974"/>
    </source>
</evidence>
<name>A0ABS5FUP2_9BRAD</name>